<accession>A0A8S1EVM2</accession>
<organism evidence="3 4">
    <name type="scientific">Caenorhabditis bovis</name>
    <dbReference type="NCBI Taxonomy" id="2654633"/>
    <lineage>
        <taxon>Eukaryota</taxon>
        <taxon>Metazoa</taxon>
        <taxon>Ecdysozoa</taxon>
        <taxon>Nematoda</taxon>
        <taxon>Chromadorea</taxon>
        <taxon>Rhabditida</taxon>
        <taxon>Rhabditina</taxon>
        <taxon>Rhabditomorpha</taxon>
        <taxon>Rhabditoidea</taxon>
        <taxon>Rhabditidae</taxon>
        <taxon>Peloderinae</taxon>
        <taxon>Caenorhabditis</taxon>
    </lineage>
</organism>
<dbReference type="Pfam" id="PF14663">
    <property type="entry name" value="RasGEF_N_2"/>
    <property type="match status" value="1"/>
</dbReference>
<sequence>MTNSTPTEYVKLIVSCLDYTSDGMTRIILRGALTATNEESRKWTTRFLSVLASLDLTRFADWGIRMMLGQLGDESPKVVRHAVRLLNRWLPEFPSPSVHTRIQWSAFGDAGHFLRVHSFAFETECVDNEAEVVDVIRFWMRTFNQTYLESIEDDFREMMFAVKRSLDGVFPRASTDKPESVYGVPAPLHLFGVLCTHRTGRTLLARENVCAVLMAKLTMKIERHSMSDQYDTIKSSLLALASIGSHDEGYEILPNDTIPKMIKITEEHSVLSVRGVAFFACCIVSQCVEGAKRLAALGWECNRYRYATDLAKTQAANDDDSRSWKNSTIVVRRFTHHRNSSIIEIQNRRKSEVQRRSVVTRTRSASVTERNADEPGVTARRGWSSDLTLSRSVDDESSASRKWTMAPDEMGSTSEIGDEHVISPARIPSLSVSMSVERKRANTITSMCGDDDGSLRTRSSTVARCVREGMSIPKEQLELEGTIADTIMDWHFSSKARERHHLMPFRVRTFLIINRNIGDPVRYIFMTKDEERHFADYRRKVMKDDWLYNELMKEDNAVKKTVNVIPLQTVTLPAEIEVMCNNIFISKPKTENIFGVENSTDDLSETDRGAKSGHARSDFNIQQPHSTYRCFHCSGKEEHSRNYPHPDAAALRKEVLNQVDMLEIKEYPAKRLIGLRQHHQWLFEWPCMYADVLELLDEYRFKPHSRSFLQQIFYDALKF</sequence>
<evidence type="ECO:0000259" key="2">
    <source>
        <dbReference type="SMART" id="SM01310"/>
    </source>
</evidence>
<evidence type="ECO:0000313" key="4">
    <source>
        <dbReference type="Proteomes" id="UP000494206"/>
    </source>
</evidence>
<dbReference type="InterPro" id="IPR028268">
    <property type="entry name" value="Pianissimo_fam"/>
</dbReference>
<dbReference type="Proteomes" id="UP000494206">
    <property type="component" value="Unassembled WGS sequence"/>
</dbReference>
<feature type="compositionally biased region" description="Low complexity" evidence="1">
    <location>
        <begin position="356"/>
        <end position="369"/>
    </location>
</feature>
<comment type="caution">
    <text evidence="3">The sequence shown here is derived from an EMBL/GenBank/DDBJ whole genome shotgun (WGS) entry which is preliminary data.</text>
</comment>
<gene>
    <name evidence="3" type="ORF">CBOVIS_LOCUS7608</name>
</gene>
<dbReference type="EMBL" id="CADEPM010000004">
    <property type="protein sequence ID" value="CAB3405410.1"/>
    <property type="molecule type" value="Genomic_DNA"/>
</dbReference>
<dbReference type="GO" id="GO:0051897">
    <property type="term" value="P:positive regulation of phosphatidylinositol 3-kinase/protein kinase B signal transduction"/>
    <property type="evidence" value="ECO:0007669"/>
    <property type="project" value="TreeGrafter"/>
</dbReference>
<feature type="region of interest" description="Disordered" evidence="1">
    <location>
        <begin position="599"/>
        <end position="618"/>
    </location>
</feature>
<dbReference type="InterPro" id="IPR029453">
    <property type="entry name" value="Rictor_IV"/>
</dbReference>
<dbReference type="PANTHER" id="PTHR13298:SF11">
    <property type="entry name" value="RAPAMYCIN-INSENSITIVE COMPANION OF MTOR"/>
    <property type="match status" value="1"/>
</dbReference>
<evidence type="ECO:0000256" key="1">
    <source>
        <dbReference type="SAM" id="MobiDB-lite"/>
    </source>
</evidence>
<dbReference type="SMART" id="SM01310">
    <property type="entry name" value="RICTOR_V"/>
    <property type="match status" value="1"/>
</dbReference>
<dbReference type="Pfam" id="PF14668">
    <property type="entry name" value="RICTOR_V"/>
    <property type="match status" value="1"/>
</dbReference>
<proteinExistence type="predicted"/>
<dbReference type="PANTHER" id="PTHR13298">
    <property type="entry name" value="CYTOSOLIC REGULATOR PIANISSIMO"/>
    <property type="match status" value="1"/>
</dbReference>
<name>A0A8S1EVM2_9PELO</name>
<dbReference type="InterPro" id="IPR029452">
    <property type="entry name" value="RICTOR_V"/>
</dbReference>
<dbReference type="InterPro" id="IPR029451">
    <property type="entry name" value="RICTOR_M"/>
</dbReference>
<dbReference type="Pfam" id="PF14666">
    <property type="entry name" value="RICTOR_M"/>
    <property type="match status" value="1"/>
</dbReference>
<keyword evidence="4" id="KW-1185">Reference proteome</keyword>
<dbReference type="SUPFAM" id="SSF48371">
    <property type="entry name" value="ARM repeat"/>
    <property type="match status" value="1"/>
</dbReference>
<dbReference type="GO" id="GO:0031932">
    <property type="term" value="C:TORC2 complex"/>
    <property type="evidence" value="ECO:0007669"/>
    <property type="project" value="InterPro"/>
</dbReference>
<feature type="region of interest" description="Disordered" evidence="1">
    <location>
        <begin position="354"/>
        <end position="415"/>
    </location>
</feature>
<dbReference type="SMART" id="SM01303">
    <property type="entry name" value="RasGEF_N_2"/>
    <property type="match status" value="1"/>
</dbReference>
<feature type="domain" description="Rapamycin-insensitive companion of mTOR" evidence="2">
    <location>
        <begin position="230"/>
        <end position="301"/>
    </location>
</feature>
<dbReference type="GO" id="GO:0038203">
    <property type="term" value="P:TORC2 signaling"/>
    <property type="evidence" value="ECO:0007669"/>
    <property type="project" value="TreeGrafter"/>
</dbReference>
<dbReference type="GO" id="GO:0043539">
    <property type="term" value="F:protein serine/threonine kinase activator activity"/>
    <property type="evidence" value="ECO:0007669"/>
    <property type="project" value="TreeGrafter"/>
</dbReference>
<dbReference type="AlphaFoldDB" id="A0A8S1EVM2"/>
<evidence type="ECO:0000313" key="3">
    <source>
        <dbReference type="EMBL" id="CAB3405410.1"/>
    </source>
</evidence>
<dbReference type="InterPro" id="IPR016024">
    <property type="entry name" value="ARM-type_fold"/>
</dbReference>
<dbReference type="OrthoDB" id="271111at2759"/>
<reference evidence="3 4" key="1">
    <citation type="submission" date="2020-04" db="EMBL/GenBank/DDBJ databases">
        <authorList>
            <person name="Laetsch R D."/>
            <person name="Stevens L."/>
            <person name="Kumar S."/>
            <person name="Blaxter L. M."/>
        </authorList>
    </citation>
    <scope>NUCLEOTIDE SEQUENCE [LARGE SCALE GENOMIC DNA]</scope>
</reference>
<protein>
    <recommendedName>
        <fullName evidence="2">Rapamycin-insensitive companion of mTOR domain-containing protein</fullName>
    </recommendedName>
</protein>